<evidence type="ECO:0000313" key="8">
    <source>
        <dbReference type="Proteomes" id="UP001150907"/>
    </source>
</evidence>
<dbReference type="Pfam" id="PF03105">
    <property type="entry name" value="SPX"/>
    <property type="match status" value="1"/>
</dbReference>
<dbReference type="PANTHER" id="PTHR23327:SF51">
    <property type="entry name" value="TRANSCRIPTIONAL REGULATOR OF YEAST FORM ADHERENCE 3"/>
    <property type="match status" value="1"/>
</dbReference>
<dbReference type="PROSITE" id="PS00518">
    <property type="entry name" value="ZF_RING_1"/>
    <property type="match status" value="1"/>
</dbReference>
<evidence type="ECO:0000256" key="3">
    <source>
        <dbReference type="ARBA" id="ARBA00022833"/>
    </source>
</evidence>
<dbReference type="EMBL" id="JANBQF010000146">
    <property type="protein sequence ID" value="KAJ2004582.1"/>
    <property type="molecule type" value="Genomic_DNA"/>
</dbReference>
<evidence type="ECO:0000256" key="2">
    <source>
        <dbReference type="ARBA" id="ARBA00022771"/>
    </source>
</evidence>
<evidence type="ECO:0000259" key="5">
    <source>
        <dbReference type="PROSITE" id="PS50089"/>
    </source>
</evidence>
<dbReference type="SMART" id="SM00184">
    <property type="entry name" value="RING"/>
    <property type="match status" value="1"/>
</dbReference>
<keyword evidence="3" id="KW-0862">Zinc</keyword>
<comment type="caution">
    <text evidence="7">The sequence shown here is derived from an EMBL/GenBank/DDBJ whole genome shotgun (WGS) entry which is preliminary data.</text>
</comment>
<reference evidence="7" key="1">
    <citation type="submission" date="2022-07" db="EMBL/GenBank/DDBJ databases">
        <title>Phylogenomic reconstructions and comparative analyses of Kickxellomycotina fungi.</title>
        <authorList>
            <person name="Reynolds N.K."/>
            <person name="Stajich J.E."/>
            <person name="Barry K."/>
            <person name="Grigoriev I.V."/>
            <person name="Crous P."/>
            <person name="Smith M.E."/>
        </authorList>
    </citation>
    <scope>NUCLEOTIDE SEQUENCE</scope>
    <source>
        <strain evidence="7">IMI 214461</strain>
    </source>
</reference>
<keyword evidence="1" id="KW-0479">Metal-binding</keyword>
<dbReference type="InterPro" id="IPR004331">
    <property type="entry name" value="SPX_dom"/>
</dbReference>
<dbReference type="InterPro" id="IPR001841">
    <property type="entry name" value="Znf_RING"/>
</dbReference>
<protein>
    <recommendedName>
        <fullName evidence="9">SPX domain-containing protein</fullName>
    </recommendedName>
</protein>
<keyword evidence="2 4" id="KW-0863">Zinc-finger</keyword>
<evidence type="ECO:0008006" key="9">
    <source>
        <dbReference type="Google" id="ProtNLM"/>
    </source>
</evidence>
<feature type="domain" description="SPX" evidence="6">
    <location>
        <begin position="1"/>
        <end position="355"/>
    </location>
</feature>
<evidence type="ECO:0000256" key="4">
    <source>
        <dbReference type="PROSITE-ProRule" id="PRU00175"/>
    </source>
</evidence>
<proteinExistence type="predicted"/>
<feature type="domain" description="RING-type" evidence="5">
    <location>
        <begin position="388"/>
        <end position="427"/>
    </location>
</feature>
<evidence type="ECO:0000256" key="1">
    <source>
        <dbReference type="ARBA" id="ARBA00022723"/>
    </source>
</evidence>
<dbReference type="PANTHER" id="PTHR23327">
    <property type="entry name" value="RING FINGER PROTEIN 127"/>
    <property type="match status" value="1"/>
</dbReference>
<evidence type="ECO:0000313" key="7">
    <source>
        <dbReference type="EMBL" id="KAJ2004582.1"/>
    </source>
</evidence>
<dbReference type="Pfam" id="PF00097">
    <property type="entry name" value="zf-C3HC4"/>
    <property type="match status" value="1"/>
</dbReference>
<dbReference type="GO" id="GO:0008270">
    <property type="term" value="F:zinc ion binding"/>
    <property type="evidence" value="ECO:0007669"/>
    <property type="project" value="UniProtKB-KW"/>
</dbReference>
<sequence length="488" mass="55401">MKFGQTIESSAKELPEEWQPYIIQYNLLKKNIKSIVEELDSTFRSLNLHANEPDNEPAHAVLDNGCFADTGTGMENTAGAVAVQKPKVVDYHIEKDSDGIVHPVITVKICKQSSNRHDQIVELPDMAGLPNNTSILLPRHAETLSEHIDAPAPLLPRLVDSAGKDVQTRSASDSPASGNILLESSLVDVAEETQITVRLQADQIFFDQLINYIERTRAFEKSYTQQYTSNVSSLGAELTFVTSPFKHDFQIWREIFRLYMDAEVWSHNEGDTRPTNTAKEGQERFAKFTKHIEAIGLAKRFRDPLSAKLLMSFYKLNSELTYMKLLQEMNELATRKIIKKHDKRTQLIAKTQFPQLVAIDPTTLARALIFTVYNELVAVVPQIDDYLCPMCLSIAWRPLRLECMHVFCSRCVVKASRNCMFNCPVCRCKDAIYNASVANIDQALLNFLKLYFPKEIKEKQREIQHEITEEETGAILSLQSRSKPCIVM</sequence>
<dbReference type="AlphaFoldDB" id="A0A9W8EJI8"/>
<evidence type="ECO:0000259" key="6">
    <source>
        <dbReference type="PROSITE" id="PS51382"/>
    </source>
</evidence>
<name>A0A9W8EJI8_9FUNG</name>
<dbReference type="Gene3D" id="3.30.40.10">
    <property type="entry name" value="Zinc/RING finger domain, C3HC4 (zinc finger)"/>
    <property type="match status" value="1"/>
</dbReference>
<dbReference type="OrthoDB" id="5588846at2759"/>
<dbReference type="PROSITE" id="PS51382">
    <property type="entry name" value="SPX"/>
    <property type="match status" value="1"/>
</dbReference>
<keyword evidence="8" id="KW-1185">Reference proteome</keyword>
<organism evidence="7 8">
    <name type="scientific">Coemansia thaxteri</name>
    <dbReference type="NCBI Taxonomy" id="2663907"/>
    <lineage>
        <taxon>Eukaryota</taxon>
        <taxon>Fungi</taxon>
        <taxon>Fungi incertae sedis</taxon>
        <taxon>Zoopagomycota</taxon>
        <taxon>Kickxellomycotina</taxon>
        <taxon>Kickxellomycetes</taxon>
        <taxon>Kickxellales</taxon>
        <taxon>Kickxellaceae</taxon>
        <taxon>Coemansia</taxon>
    </lineage>
</organism>
<dbReference type="Proteomes" id="UP001150907">
    <property type="component" value="Unassembled WGS sequence"/>
</dbReference>
<dbReference type="InterPro" id="IPR017907">
    <property type="entry name" value="Znf_RING_CS"/>
</dbReference>
<dbReference type="PROSITE" id="PS50089">
    <property type="entry name" value="ZF_RING_2"/>
    <property type="match status" value="1"/>
</dbReference>
<dbReference type="SUPFAM" id="SSF57850">
    <property type="entry name" value="RING/U-box"/>
    <property type="match status" value="1"/>
</dbReference>
<dbReference type="InterPro" id="IPR018957">
    <property type="entry name" value="Znf_C3HC4_RING-type"/>
</dbReference>
<gene>
    <name evidence="7" type="ORF">H4R26_002422</name>
</gene>
<accession>A0A9W8EJI8</accession>
<dbReference type="InterPro" id="IPR013083">
    <property type="entry name" value="Znf_RING/FYVE/PHD"/>
</dbReference>